<keyword evidence="4" id="KW-0325">Glycoprotein</keyword>
<evidence type="ECO:0000256" key="2">
    <source>
        <dbReference type="ARBA" id="ARBA00022487"/>
    </source>
</evidence>
<keyword evidence="2" id="KW-0719">Serine esterase</keyword>
<dbReference type="PANTHER" id="PTHR43142">
    <property type="entry name" value="CARBOXYLIC ESTER HYDROLASE"/>
    <property type="match status" value="1"/>
</dbReference>
<evidence type="ECO:0000256" key="4">
    <source>
        <dbReference type="ARBA" id="ARBA00023180"/>
    </source>
</evidence>
<feature type="domain" description="Carboxylesterase type B" evidence="5">
    <location>
        <begin position="50"/>
        <end position="108"/>
    </location>
</feature>
<dbReference type="Pfam" id="PF00135">
    <property type="entry name" value="COesterase"/>
    <property type="match status" value="1"/>
</dbReference>
<dbReference type="GO" id="GO:0052689">
    <property type="term" value="F:carboxylic ester hydrolase activity"/>
    <property type="evidence" value="ECO:0007669"/>
    <property type="project" value="UniProtKB-KW"/>
</dbReference>
<evidence type="ECO:0000259" key="5">
    <source>
        <dbReference type="Pfam" id="PF00135"/>
    </source>
</evidence>
<dbReference type="EMBL" id="LJIJ01001528">
    <property type="protein sequence ID" value="ODM91506.1"/>
    <property type="molecule type" value="Genomic_DNA"/>
</dbReference>
<evidence type="ECO:0000256" key="1">
    <source>
        <dbReference type="ARBA" id="ARBA00005964"/>
    </source>
</evidence>
<reference evidence="6 7" key="1">
    <citation type="journal article" date="2016" name="Genome Biol. Evol.">
        <title>Gene Family Evolution Reflects Adaptation to Soil Environmental Stressors in the Genome of the Collembolan Orchesella cincta.</title>
        <authorList>
            <person name="Faddeeva-Vakhrusheva A."/>
            <person name="Derks M.F."/>
            <person name="Anvar S.Y."/>
            <person name="Agamennone V."/>
            <person name="Suring W."/>
            <person name="Smit S."/>
            <person name="van Straalen N.M."/>
            <person name="Roelofs D."/>
        </authorList>
    </citation>
    <scope>NUCLEOTIDE SEQUENCE [LARGE SCALE GENOMIC DNA]</scope>
    <source>
        <tissue evidence="6">Mixed pool</tissue>
    </source>
</reference>
<keyword evidence="7" id="KW-1185">Reference proteome</keyword>
<accession>A0A1D2MER6</accession>
<proteinExistence type="inferred from homology"/>
<organism evidence="6 7">
    <name type="scientific">Orchesella cincta</name>
    <name type="common">Springtail</name>
    <name type="synonym">Podura cincta</name>
    <dbReference type="NCBI Taxonomy" id="48709"/>
    <lineage>
        <taxon>Eukaryota</taxon>
        <taxon>Metazoa</taxon>
        <taxon>Ecdysozoa</taxon>
        <taxon>Arthropoda</taxon>
        <taxon>Hexapoda</taxon>
        <taxon>Collembola</taxon>
        <taxon>Entomobryomorpha</taxon>
        <taxon>Entomobryoidea</taxon>
        <taxon>Orchesellidae</taxon>
        <taxon>Orchesellinae</taxon>
        <taxon>Orchesella</taxon>
    </lineage>
</organism>
<comment type="similarity">
    <text evidence="1">Belongs to the type-B carboxylesterase/lipase family.</text>
</comment>
<dbReference type="InterPro" id="IPR002018">
    <property type="entry name" value="CarbesteraseB"/>
</dbReference>
<dbReference type="Proteomes" id="UP000094527">
    <property type="component" value="Unassembled WGS sequence"/>
</dbReference>
<dbReference type="STRING" id="48709.A0A1D2MER6"/>
<dbReference type="PANTHER" id="PTHR43142:SF1">
    <property type="entry name" value="CARBOXYLIC ESTER HYDROLASE"/>
    <property type="match status" value="1"/>
</dbReference>
<evidence type="ECO:0000313" key="6">
    <source>
        <dbReference type="EMBL" id="ODM91506.1"/>
    </source>
</evidence>
<dbReference type="OrthoDB" id="19653at2759"/>
<evidence type="ECO:0000313" key="7">
    <source>
        <dbReference type="Proteomes" id="UP000094527"/>
    </source>
</evidence>
<dbReference type="Gene3D" id="3.40.50.1820">
    <property type="entry name" value="alpha/beta hydrolase"/>
    <property type="match status" value="1"/>
</dbReference>
<keyword evidence="3" id="KW-0378">Hydrolase</keyword>
<gene>
    <name evidence="6" type="ORF">Ocin01_15178</name>
</gene>
<dbReference type="SUPFAM" id="SSF53474">
    <property type="entry name" value="alpha/beta-Hydrolases"/>
    <property type="match status" value="1"/>
</dbReference>
<evidence type="ECO:0000256" key="3">
    <source>
        <dbReference type="ARBA" id="ARBA00022801"/>
    </source>
</evidence>
<protein>
    <submittedName>
        <fullName evidence="6">Bile salt-activated lipase</fullName>
    </submittedName>
</protein>
<name>A0A1D2MER6_ORCCI</name>
<dbReference type="AlphaFoldDB" id="A0A1D2MER6"/>
<dbReference type="InterPro" id="IPR029058">
    <property type="entry name" value="AB_hydrolase_fold"/>
</dbReference>
<feature type="non-terminal residue" evidence="6">
    <location>
        <position position="109"/>
    </location>
</feature>
<comment type="caution">
    <text evidence="6">The sequence shown here is derived from an EMBL/GenBank/DDBJ whole genome shotgun (WGS) entry which is preliminary data.</text>
</comment>
<sequence length="109" mass="12196">MEMGHRNFPFIFTVEALTLGMETAMDLNTLWKMRMSFWSQSTIVLAYLVLSTGDDTIKANIGLKDQLMSLRWVKKNIPGFNGDDSNIIIFGESAGSSCVHYLLMTPAAE</sequence>